<sequence length="135" mass="16126">MNANEERRIFYVALTRTKNIVYLLTESGNYSPYIDEIKKYNYVKIKHQTEKQEHKLIIKKFPICQIKLKSNNFYVSCPNYKLCGIIIKNKDIDTKNKVCYLCKWIMVLRISKYGHFYLCINVNCKRKVNVSISKK</sequence>
<evidence type="ECO:0008006" key="3">
    <source>
        <dbReference type="Google" id="ProtNLM"/>
    </source>
</evidence>
<gene>
    <name evidence="1" type="ORF">SHM_21910</name>
</gene>
<dbReference type="SUPFAM" id="SSF52540">
    <property type="entry name" value="P-loop containing nucleoside triphosphate hydrolases"/>
    <property type="match status" value="1"/>
</dbReference>
<protein>
    <recommendedName>
        <fullName evidence="3">DNA helicase</fullName>
    </recommendedName>
</protein>
<dbReference type="InterPro" id="IPR027417">
    <property type="entry name" value="P-loop_NTPase"/>
</dbReference>
<keyword evidence="2" id="KW-1185">Reference proteome</keyword>
<reference evidence="1 2" key="1">
    <citation type="journal article" date="2022" name="Front. Microbiol.">
        <title>Male-killing mechanisms vary between Spiroplasma species.</title>
        <authorList>
            <person name="Arai H."/>
            <person name="Inoue M."/>
            <person name="Kageyama D."/>
        </authorList>
    </citation>
    <scope>NUCLEOTIDE SEQUENCE [LARGE SCALE GENOMIC DNA]</scope>
    <source>
        <strain evidence="2">sHm</strain>
    </source>
</reference>
<name>A0ABM8BXG6_9MOLU</name>
<dbReference type="Gene3D" id="3.30.160.800">
    <property type="match status" value="1"/>
</dbReference>
<organism evidence="1 2">
    <name type="scientific">Spiroplasma ixodetis</name>
    <dbReference type="NCBI Taxonomy" id="2141"/>
    <lineage>
        <taxon>Bacteria</taxon>
        <taxon>Bacillati</taxon>
        <taxon>Mycoplasmatota</taxon>
        <taxon>Mollicutes</taxon>
        <taxon>Entomoplasmatales</taxon>
        <taxon>Spiroplasmataceae</taxon>
        <taxon>Spiroplasma</taxon>
    </lineage>
</organism>
<dbReference type="EMBL" id="AP026933">
    <property type="protein sequence ID" value="BDT04545.1"/>
    <property type="molecule type" value="Genomic_DNA"/>
</dbReference>
<evidence type="ECO:0000313" key="1">
    <source>
        <dbReference type="EMBL" id="BDT04545.1"/>
    </source>
</evidence>
<accession>A0ABM8BXG6</accession>
<evidence type="ECO:0000313" key="2">
    <source>
        <dbReference type="Proteomes" id="UP001163387"/>
    </source>
</evidence>
<proteinExistence type="predicted"/>
<dbReference type="Proteomes" id="UP001163387">
    <property type="component" value="Chromosome"/>
</dbReference>